<gene>
    <name evidence="1" type="ORF">ACOLOM_LOCUS7078</name>
</gene>
<keyword evidence="2" id="KW-1185">Reference proteome</keyword>
<reference evidence="1" key="1">
    <citation type="submission" date="2021-06" db="EMBL/GenBank/DDBJ databases">
        <authorList>
            <person name="Kallberg Y."/>
            <person name="Tangrot J."/>
            <person name="Rosling A."/>
        </authorList>
    </citation>
    <scope>NUCLEOTIDE SEQUENCE</scope>
    <source>
        <strain evidence="1">CL356</strain>
    </source>
</reference>
<comment type="caution">
    <text evidence="1">The sequence shown here is derived from an EMBL/GenBank/DDBJ whole genome shotgun (WGS) entry which is preliminary data.</text>
</comment>
<evidence type="ECO:0000313" key="2">
    <source>
        <dbReference type="Proteomes" id="UP000789525"/>
    </source>
</evidence>
<proteinExistence type="predicted"/>
<organism evidence="1 2">
    <name type="scientific">Acaulospora colombiana</name>
    <dbReference type="NCBI Taxonomy" id="27376"/>
    <lineage>
        <taxon>Eukaryota</taxon>
        <taxon>Fungi</taxon>
        <taxon>Fungi incertae sedis</taxon>
        <taxon>Mucoromycota</taxon>
        <taxon>Glomeromycotina</taxon>
        <taxon>Glomeromycetes</taxon>
        <taxon>Diversisporales</taxon>
        <taxon>Acaulosporaceae</taxon>
        <taxon>Acaulospora</taxon>
    </lineage>
</organism>
<protein>
    <submittedName>
        <fullName evidence="1">12361_t:CDS:1</fullName>
    </submittedName>
</protein>
<evidence type="ECO:0000313" key="1">
    <source>
        <dbReference type="EMBL" id="CAG8612932.1"/>
    </source>
</evidence>
<sequence length="74" mass="8393">MVTLSIRHKALCVSRRADRERGLSHARPTGEKEDQEVLTHLPLTMWGNLVEDAMTALEKLLAVDHILFLIKMSV</sequence>
<dbReference type="EMBL" id="CAJVPT010015588">
    <property type="protein sequence ID" value="CAG8612932.1"/>
    <property type="molecule type" value="Genomic_DNA"/>
</dbReference>
<name>A0ACA9N230_9GLOM</name>
<dbReference type="Proteomes" id="UP000789525">
    <property type="component" value="Unassembled WGS sequence"/>
</dbReference>
<accession>A0ACA9N230</accession>